<feature type="transmembrane region" description="Helical" evidence="1">
    <location>
        <begin position="371"/>
        <end position="392"/>
    </location>
</feature>
<sequence length="470" mass="52489">MNNLLSRIRNYGPGQDGVVTPIAVCALVGAVGFNLWHLFPETTGGGIPVNDRLFHLPLIDSAVSAITNGQDITDPWQGTMSLGFPVFHYYQHLPHVSLALVHVLSFKVFTTIDLLRWTTYLGLSLFPISIYWSLRRFSFDPLTCAMGALVASLIGNDFQRWGGFGYANYSFSGFGLYTQLWGMVLLPIALALGYQTIRTGQGYFWATLFLSVTLMSHLLYGYMAFVTLGFLAFIPNPDIKSSVQVIFAHWKRLLLVFGLVVCVTLYFMVPFLLDQEHFGKTVGNTEQITINSFGFWVVLEALVKGDLFDFGRFPSISILIFGGIGTCIFYRRESQYRVPILIFVIWLLMFFGRTTWGSAIDLLPFSQDIHMHRFIGGVHLGGIFLAASALAVPLRWAVTRGNKWYIAAVLLLTLLLLGPVYVERRTYLSDNAAAKQENQAELKAEQADMDNVIKTLQALPPGRVYAGLST</sequence>
<feature type="non-terminal residue" evidence="2">
    <location>
        <position position="470"/>
    </location>
</feature>
<feature type="transmembrane region" description="Helical" evidence="1">
    <location>
        <begin position="176"/>
        <end position="197"/>
    </location>
</feature>
<name>A0A381U6T2_9ZZZZ</name>
<keyword evidence="1" id="KW-1133">Transmembrane helix</keyword>
<dbReference type="AlphaFoldDB" id="A0A381U6T2"/>
<keyword evidence="1" id="KW-0812">Transmembrane</keyword>
<feature type="transmembrane region" description="Helical" evidence="1">
    <location>
        <begin position="313"/>
        <end position="331"/>
    </location>
</feature>
<feature type="transmembrane region" description="Helical" evidence="1">
    <location>
        <begin position="203"/>
        <end position="233"/>
    </location>
</feature>
<dbReference type="EMBL" id="UINC01005711">
    <property type="protein sequence ID" value="SVA23067.1"/>
    <property type="molecule type" value="Genomic_DNA"/>
</dbReference>
<gene>
    <name evidence="2" type="ORF">METZ01_LOCUS75921</name>
</gene>
<feature type="transmembrane region" description="Helical" evidence="1">
    <location>
        <begin position="114"/>
        <end position="132"/>
    </location>
</feature>
<accession>A0A381U6T2</accession>
<organism evidence="2">
    <name type="scientific">marine metagenome</name>
    <dbReference type="NCBI Taxonomy" id="408172"/>
    <lineage>
        <taxon>unclassified sequences</taxon>
        <taxon>metagenomes</taxon>
        <taxon>ecological metagenomes</taxon>
    </lineage>
</organism>
<feature type="transmembrane region" description="Helical" evidence="1">
    <location>
        <begin position="404"/>
        <end position="422"/>
    </location>
</feature>
<evidence type="ECO:0008006" key="3">
    <source>
        <dbReference type="Google" id="ProtNLM"/>
    </source>
</evidence>
<protein>
    <recommendedName>
        <fullName evidence="3">Membrane protein 6-pyruvoyl-tetrahydropterin synthase-related domain-containing protein</fullName>
    </recommendedName>
</protein>
<keyword evidence="1" id="KW-0472">Membrane</keyword>
<feature type="transmembrane region" description="Helical" evidence="1">
    <location>
        <begin position="253"/>
        <end position="273"/>
    </location>
</feature>
<reference evidence="2" key="1">
    <citation type="submission" date="2018-05" db="EMBL/GenBank/DDBJ databases">
        <authorList>
            <person name="Lanie J.A."/>
            <person name="Ng W.-L."/>
            <person name="Kazmierczak K.M."/>
            <person name="Andrzejewski T.M."/>
            <person name="Davidsen T.M."/>
            <person name="Wayne K.J."/>
            <person name="Tettelin H."/>
            <person name="Glass J.I."/>
            <person name="Rusch D."/>
            <person name="Podicherti R."/>
            <person name="Tsui H.-C.T."/>
            <person name="Winkler M.E."/>
        </authorList>
    </citation>
    <scope>NUCLEOTIDE SEQUENCE</scope>
</reference>
<proteinExistence type="predicted"/>
<evidence type="ECO:0000256" key="1">
    <source>
        <dbReference type="SAM" id="Phobius"/>
    </source>
</evidence>
<feature type="transmembrane region" description="Helical" evidence="1">
    <location>
        <begin position="338"/>
        <end position="359"/>
    </location>
</feature>
<evidence type="ECO:0000313" key="2">
    <source>
        <dbReference type="EMBL" id="SVA23067.1"/>
    </source>
</evidence>